<proteinExistence type="predicted"/>
<evidence type="ECO:0000313" key="2">
    <source>
        <dbReference type="Proteomes" id="UP000228934"/>
    </source>
</evidence>
<dbReference type="Proteomes" id="UP000228934">
    <property type="component" value="Unassembled WGS sequence"/>
</dbReference>
<organism evidence="1 2">
    <name type="scientific">Aquarana catesbeiana</name>
    <name type="common">American bullfrog</name>
    <name type="synonym">Rana catesbeiana</name>
    <dbReference type="NCBI Taxonomy" id="8400"/>
    <lineage>
        <taxon>Eukaryota</taxon>
        <taxon>Metazoa</taxon>
        <taxon>Chordata</taxon>
        <taxon>Craniata</taxon>
        <taxon>Vertebrata</taxon>
        <taxon>Euteleostomi</taxon>
        <taxon>Amphibia</taxon>
        <taxon>Batrachia</taxon>
        <taxon>Anura</taxon>
        <taxon>Neobatrachia</taxon>
        <taxon>Ranoidea</taxon>
        <taxon>Ranidae</taxon>
        <taxon>Aquarana</taxon>
    </lineage>
</organism>
<evidence type="ECO:0000313" key="1">
    <source>
        <dbReference type="EMBL" id="PIO15238.1"/>
    </source>
</evidence>
<gene>
    <name evidence="1" type="ORF">AB205_0041970</name>
</gene>
<protein>
    <submittedName>
        <fullName evidence="1">Uncharacterized protein</fullName>
    </submittedName>
</protein>
<dbReference type="EMBL" id="KV973640">
    <property type="protein sequence ID" value="PIO15238.1"/>
    <property type="molecule type" value="Genomic_DNA"/>
</dbReference>
<reference evidence="2" key="1">
    <citation type="journal article" date="2017" name="Nat. Commun.">
        <title>The North American bullfrog draft genome provides insight into hormonal regulation of long noncoding RNA.</title>
        <authorList>
            <person name="Hammond S.A."/>
            <person name="Warren R.L."/>
            <person name="Vandervalk B.P."/>
            <person name="Kucuk E."/>
            <person name="Khan H."/>
            <person name="Gibb E.A."/>
            <person name="Pandoh P."/>
            <person name="Kirk H."/>
            <person name="Zhao Y."/>
            <person name="Jones M."/>
            <person name="Mungall A.J."/>
            <person name="Coope R."/>
            <person name="Pleasance S."/>
            <person name="Moore R.A."/>
            <person name="Holt R.A."/>
            <person name="Round J.M."/>
            <person name="Ohora S."/>
            <person name="Walle B.V."/>
            <person name="Veldhoen N."/>
            <person name="Helbing C.C."/>
            <person name="Birol I."/>
        </authorList>
    </citation>
    <scope>NUCLEOTIDE SEQUENCE [LARGE SCALE GENOMIC DNA]</scope>
</reference>
<dbReference type="OrthoDB" id="3355217at2759"/>
<sequence length="65" mass="6902">MNTVGANPMIPPGPNYPPVMNPAMAPGFYPPVNTNPLVPQNAPYPQFSGIPGYEGMDGDGVCRRE</sequence>
<name>A0A2G9QHX6_AQUCT</name>
<keyword evidence="2" id="KW-1185">Reference proteome</keyword>
<dbReference type="AlphaFoldDB" id="A0A2G9QHX6"/>
<accession>A0A2G9QHX6</accession>